<name>A0A940P9B9_9ENTE</name>
<reference evidence="4" key="1">
    <citation type="submission" date="2020-12" db="EMBL/GenBank/DDBJ databases">
        <title>Vagococcus allomyrinae sp. nov. and Enterococcus lavae sp. nov., isolated from the larvae of Allomyrina dichotoma.</title>
        <authorList>
            <person name="Lee S.D."/>
        </authorList>
    </citation>
    <scope>NUCLEOTIDE SEQUENCE</scope>
    <source>
        <strain evidence="4">BWB3-3</strain>
    </source>
</reference>
<dbReference type="InterPro" id="IPR001670">
    <property type="entry name" value="ADH_Fe/GldA"/>
</dbReference>
<evidence type="ECO:0000256" key="1">
    <source>
        <dbReference type="ARBA" id="ARBA00023002"/>
    </source>
</evidence>
<protein>
    <submittedName>
        <fullName evidence="4">Iron-containing alcohol dehydrogenase</fullName>
    </submittedName>
</protein>
<evidence type="ECO:0000313" key="4">
    <source>
        <dbReference type="EMBL" id="MBP1040839.1"/>
    </source>
</evidence>
<dbReference type="Pfam" id="PF00465">
    <property type="entry name" value="Fe-ADH"/>
    <property type="match status" value="1"/>
</dbReference>
<evidence type="ECO:0000313" key="5">
    <source>
        <dbReference type="Proteomes" id="UP000674938"/>
    </source>
</evidence>
<evidence type="ECO:0000259" key="2">
    <source>
        <dbReference type="Pfam" id="PF00465"/>
    </source>
</evidence>
<organism evidence="4 5">
    <name type="scientific">Vagococcus allomyrinae</name>
    <dbReference type="NCBI Taxonomy" id="2794353"/>
    <lineage>
        <taxon>Bacteria</taxon>
        <taxon>Bacillati</taxon>
        <taxon>Bacillota</taxon>
        <taxon>Bacilli</taxon>
        <taxon>Lactobacillales</taxon>
        <taxon>Enterococcaceae</taxon>
        <taxon>Vagococcus</taxon>
    </lineage>
</organism>
<dbReference type="InterPro" id="IPR039697">
    <property type="entry name" value="Alcohol_dehydrogenase_Fe"/>
</dbReference>
<dbReference type="EMBL" id="JAEEGA010000004">
    <property type="protein sequence ID" value="MBP1040839.1"/>
    <property type="molecule type" value="Genomic_DNA"/>
</dbReference>
<dbReference type="CDD" id="cd08180">
    <property type="entry name" value="PDD"/>
    <property type="match status" value="1"/>
</dbReference>
<dbReference type="FunFam" id="3.40.50.1970:FF:000003">
    <property type="entry name" value="Alcohol dehydrogenase, iron-containing"/>
    <property type="match status" value="1"/>
</dbReference>
<dbReference type="SUPFAM" id="SSF56796">
    <property type="entry name" value="Dehydroquinate synthase-like"/>
    <property type="match status" value="1"/>
</dbReference>
<dbReference type="GO" id="GO:0004022">
    <property type="term" value="F:alcohol dehydrogenase (NAD+) activity"/>
    <property type="evidence" value="ECO:0007669"/>
    <property type="project" value="TreeGrafter"/>
</dbReference>
<dbReference type="PANTHER" id="PTHR11496:SF83">
    <property type="entry name" value="HYDROXYACID-OXOACID TRANSHYDROGENASE, MITOCHONDRIAL"/>
    <property type="match status" value="1"/>
</dbReference>
<dbReference type="FunFam" id="1.20.1090.10:FF:000001">
    <property type="entry name" value="Aldehyde-alcohol dehydrogenase"/>
    <property type="match status" value="1"/>
</dbReference>
<comment type="caution">
    <text evidence="4">The sequence shown here is derived from an EMBL/GenBank/DDBJ whole genome shotgun (WGS) entry which is preliminary data.</text>
</comment>
<dbReference type="Proteomes" id="UP000674938">
    <property type="component" value="Unassembled WGS sequence"/>
</dbReference>
<dbReference type="Pfam" id="PF25137">
    <property type="entry name" value="ADH_Fe_C"/>
    <property type="match status" value="1"/>
</dbReference>
<dbReference type="Gene3D" id="1.20.1090.10">
    <property type="entry name" value="Dehydroquinate synthase-like - alpha domain"/>
    <property type="match status" value="1"/>
</dbReference>
<dbReference type="InterPro" id="IPR056798">
    <property type="entry name" value="ADH_Fe_C"/>
</dbReference>
<dbReference type="PANTHER" id="PTHR11496">
    <property type="entry name" value="ALCOHOL DEHYDROGENASE"/>
    <property type="match status" value="1"/>
</dbReference>
<keyword evidence="5" id="KW-1185">Reference proteome</keyword>
<feature type="domain" description="Fe-containing alcohol dehydrogenase-like C-terminal" evidence="3">
    <location>
        <begin position="170"/>
        <end position="367"/>
    </location>
</feature>
<dbReference type="Gene3D" id="3.40.50.1970">
    <property type="match status" value="1"/>
</dbReference>
<keyword evidence="1" id="KW-0560">Oxidoreductase</keyword>
<dbReference type="InterPro" id="IPR018211">
    <property type="entry name" value="ADH_Fe_CS"/>
</dbReference>
<sequence length="370" mass="40423">MKQLNFNTHIFIGDDALDCLKGYSNQRICIVTDAYMVESNLIEYVTRSINDTNKYDVFTDIVPDPTIDNVVSGVATLAEFKPTMMIAFGGGSAIDAAKAIKYFGIKLAIISELLLIVIPTTSGTGSEVTNFAVITNPQAGLKYPLVDELLQPDKAILDGRLVKTVPPKVTADTGMDVLTHALEAYVSTEANDFSDALAEKAVDLIFNYLVRAYQHGDDMEAREKVHYASCIAGIAFNQASLGLCHGMAHTMGGKLHMPHGRLNGVLLPTIIQFNANESQRALDKYAQLARKQGWANSRGKVGVRNLINEISDLRQKLEMPASFVAAGYTCEEIKPVLEVIAKEAIKDPTTRTNPVQPSTEQIKKIVLSLF</sequence>
<dbReference type="PROSITE" id="PS00913">
    <property type="entry name" value="ADH_IRON_1"/>
    <property type="match status" value="1"/>
</dbReference>
<feature type="domain" description="Alcohol dehydrogenase iron-type/glycerol dehydrogenase GldA" evidence="2">
    <location>
        <begin position="8"/>
        <end position="158"/>
    </location>
</feature>
<evidence type="ECO:0000259" key="3">
    <source>
        <dbReference type="Pfam" id="PF25137"/>
    </source>
</evidence>
<gene>
    <name evidence="4" type="ORF">I6N95_07465</name>
</gene>
<dbReference type="GO" id="GO:0046872">
    <property type="term" value="F:metal ion binding"/>
    <property type="evidence" value="ECO:0007669"/>
    <property type="project" value="InterPro"/>
</dbReference>
<dbReference type="AlphaFoldDB" id="A0A940P9B9"/>
<proteinExistence type="predicted"/>
<accession>A0A940P9B9</accession>
<dbReference type="RefSeq" id="WP_209526289.1">
    <property type="nucleotide sequence ID" value="NZ_JAEEGA010000004.1"/>
</dbReference>